<dbReference type="InterPro" id="IPR003591">
    <property type="entry name" value="Leu-rich_rpt_typical-subtyp"/>
</dbReference>
<reference evidence="4" key="1">
    <citation type="submission" date="2022-03" db="EMBL/GenBank/DDBJ databases">
        <title>Description of Abyssus ytuae gen. nov., sp. nov., a novel member of the family Flavobacteriaceae isolated from the sediment of Mariana Trench.</title>
        <authorList>
            <person name="Zhang J."/>
            <person name="Xu X."/>
        </authorList>
    </citation>
    <scope>NUCLEOTIDE SEQUENCE</scope>
    <source>
        <strain evidence="4">MT3330</strain>
    </source>
</reference>
<dbReference type="AlphaFoldDB" id="A0A9E7A3E2"/>
<evidence type="ECO:0000313" key="5">
    <source>
        <dbReference type="Proteomes" id="UP000831290"/>
    </source>
</evidence>
<accession>A0A9E7A3E2</accession>
<dbReference type="PROSITE" id="PS51450">
    <property type="entry name" value="LRR"/>
    <property type="match status" value="2"/>
</dbReference>
<dbReference type="InterPro" id="IPR055414">
    <property type="entry name" value="LRR_R13L4/SHOC2-like"/>
</dbReference>
<dbReference type="SMART" id="SM00364">
    <property type="entry name" value="LRR_BAC"/>
    <property type="match status" value="4"/>
</dbReference>
<dbReference type="Gene3D" id="3.80.10.10">
    <property type="entry name" value="Ribonuclease Inhibitor"/>
    <property type="match status" value="2"/>
</dbReference>
<dbReference type="InterPro" id="IPR032675">
    <property type="entry name" value="LRR_dom_sf"/>
</dbReference>
<dbReference type="Proteomes" id="UP000831290">
    <property type="component" value="Chromosome"/>
</dbReference>
<dbReference type="PANTHER" id="PTHR48051">
    <property type="match status" value="1"/>
</dbReference>
<dbReference type="GO" id="GO:0005737">
    <property type="term" value="C:cytoplasm"/>
    <property type="evidence" value="ECO:0007669"/>
    <property type="project" value="TreeGrafter"/>
</dbReference>
<feature type="domain" description="Disease resistance R13L4/SHOC-2-like LRR" evidence="3">
    <location>
        <begin position="87"/>
        <end position="146"/>
    </location>
</feature>
<dbReference type="PRINTS" id="PR00019">
    <property type="entry name" value="LEURICHRPT"/>
</dbReference>
<dbReference type="Pfam" id="PF23598">
    <property type="entry name" value="LRR_14"/>
    <property type="match status" value="1"/>
</dbReference>
<organism evidence="4 5">
    <name type="scientific">Abyssalbus ytuae</name>
    <dbReference type="NCBI Taxonomy" id="2926907"/>
    <lineage>
        <taxon>Bacteria</taxon>
        <taxon>Pseudomonadati</taxon>
        <taxon>Bacteroidota</taxon>
        <taxon>Flavobacteriia</taxon>
        <taxon>Flavobacteriales</taxon>
        <taxon>Flavobacteriaceae</taxon>
        <taxon>Abyssalbus</taxon>
    </lineage>
</organism>
<dbReference type="KEGG" id="fbm:MQE35_07570"/>
<proteinExistence type="predicted"/>
<dbReference type="FunFam" id="3.80.10.10:FF:000041">
    <property type="entry name" value="LRR receptor-like serine/threonine-protein kinase ERECTA"/>
    <property type="match status" value="1"/>
</dbReference>
<evidence type="ECO:0000259" key="3">
    <source>
        <dbReference type="Pfam" id="PF23598"/>
    </source>
</evidence>
<keyword evidence="5" id="KW-1185">Reference proteome</keyword>
<evidence type="ECO:0000256" key="1">
    <source>
        <dbReference type="ARBA" id="ARBA00022614"/>
    </source>
</evidence>
<protein>
    <submittedName>
        <fullName evidence="4">Leucine-rich repeat domain-containing protein</fullName>
    </submittedName>
</protein>
<dbReference type="PANTHER" id="PTHR48051:SF1">
    <property type="entry name" value="RAS SUPPRESSOR PROTEIN 1"/>
    <property type="match status" value="1"/>
</dbReference>
<evidence type="ECO:0000313" key="4">
    <source>
        <dbReference type="EMBL" id="UOB19146.1"/>
    </source>
</evidence>
<dbReference type="Pfam" id="PF13855">
    <property type="entry name" value="LRR_8"/>
    <property type="match status" value="1"/>
</dbReference>
<keyword evidence="2" id="KW-0677">Repeat</keyword>
<keyword evidence="1" id="KW-0433">Leucine-rich repeat</keyword>
<gene>
    <name evidence="4" type="ORF">MQE35_07570</name>
</gene>
<dbReference type="SUPFAM" id="SSF52047">
    <property type="entry name" value="RNI-like"/>
    <property type="match status" value="1"/>
</dbReference>
<dbReference type="InterPro" id="IPR001611">
    <property type="entry name" value="Leu-rich_rpt"/>
</dbReference>
<dbReference type="EMBL" id="CP094358">
    <property type="protein sequence ID" value="UOB19146.1"/>
    <property type="molecule type" value="Genomic_DNA"/>
</dbReference>
<dbReference type="SMART" id="SM00369">
    <property type="entry name" value="LRR_TYP"/>
    <property type="match status" value="5"/>
</dbReference>
<name>A0A9E7A3E2_9FLAO</name>
<dbReference type="RefSeq" id="WP_255845763.1">
    <property type="nucleotide sequence ID" value="NZ_CP094358.1"/>
</dbReference>
<evidence type="ECO:0000256" key="2">
    <source>
        <dbReference type="ARBA" id="ARBA00022737"/>
    </source>
</evidence>
<sequence>MGNITEARERINEVISEGCEELNLSGLDLTTEELKQLFPLINEKLPELQSLHLSGNHLTSLPGEIGNLTTLRWLHLSGNQFTLLPAELGNLTNLEWLNLSGNKLTVLPAEIGNLTTLQWLYLSRNQLSIVPETINKMSNLKKLNLGHNPLTEKTRRGLEAAFRNRPKVLNYKITVPQE</sequence>
<dbReference type="InterPro" id="IPR050216">
    <property type="entry name" value="LRR_domain-containing"/>
</dbReference>